<dbReference type="OrthoDB" id="9776634at2"/>
<dbReference type="GO" id="GO:0019136">
    <property type="term" value="F:deoxynucleoside kinase activity"/>
    <property type="evidence" value="ECO:0007669"/>
    <property type="project" value="InterPro"/>
</dbReference>
<feature type="binding site" evidence="2">
    <location>
        <begin position="146"/>
        <end position="150"/>
    </location>
    <ligand>
        <name>ATP</name>
        <dbReference type="ChEBI" id="CHEBI:30616"/>
    </ligand>
</feature>
<dbReference type="SUPFAM" id="SSF52540">
    <property type="entry name" value="P-loop containing nucleoside triphosphate hydrolases"/>
    <property type="match status" value="1"/>
</dbReference>
<dbReference type="InterPro" id="IPR031314">
    <property type="entry name" value="DNK_dom"/>
</dbReference>
<accession>A0A0K6H462</accession>
<keyword evidence="4" id="KW-0418">Kinase</keyword>
<dbReference type="PANTHER" id="PTHR10513">
    <property type="entry name" value="DEOXYNUCLEOSIDE KINASE"/>
    <property type="match status" value="1"/>
</dbReference>
<feature type="domain" description="Deoxynucleoside kinase" evidence="3">
    <location>
        <begin position="16"/>
        <end position="206"/>
    </location>
</feature>
<proteinExistence type="predicted"/>
<dbReference type="GO" id="GO:0005524">
    <property type="term" value="F:ATP binding"/>
    <property type="evidence" value="ECO:0007669"/>
    <property type="project" value="UniProtKB-KW"/>
</dbReference>
<organism evidence="4 5">
    <name type="scientific">Gulbenkiania indica</name>
    <dbReference type="NCBI Taxonomy" id="375574"/>
    <lineage>
        <taxon>Bacteria</taxon>
        <taxon>Pseudomonadati</taxon>
        <taxon>Pseudomonadota</taxon>
        <taxon>Betaproteobacteria</taxon>
        <taxon>Neisseriales</taxon>
        <taxon>Chromobacteriaceae</taxon>
        <taxon>Gulbenkiania</taxon>
    </lineage>
</organism>
<dbReference type="PANTHER" id="PTHR10513:SF46">
    <property type="entry name" value="DEOXYGUANOSINE KINASE"/>
    <property type="match status" value="1"/>
</dbReference>
<dbReference type="InterPro" id="IPR050566">
    <property type="entry name" value="Deoxyribonucleoside_kinase"/>
</dbReference>
<reference evidence="5" key="1">
    <citation type="submission" date="2015-08" db="EMBL/GenBank/DDBJ databases">
        <authorList>
            <person name="Varghese N."/>
        </authorList>
    </citation>
    <scope>NUCLEOTIDE SEQUENCE [LARGE SCALE GENOMIC DNA]</scope>
    <source>
        <strain evidence="5">DSM 17901</strain>
    </source>
</reference>
<keyword evidence="5" id="KW-1185">Reference proteome</keyword>
<dbReference type="AlphaFoldDB" id="A0A0K6H462"/>
<dbReference type="CDD" id="cd01673">
    <property type="entry name" value="dNK"/>
    <property type="match status" value="1"/>
</dbReference>
<dbReference type="Proteomes" id="UP000243535">
    <property type="component" value="Unassembled WGS sequence"/>
</dbReference>
<keyword evidence="2" id="KW-0067">ATP-binding</keyword>
<dbReference type="RefSeq" id="WP_054286857.1">
    <property type="nucleotide sequence ID" value="NZ_CYHA01000006.1"/>
</dbReference>
<feature type="active site" description="Proton acceptor" evidence="1">
    <location>
        <position position="94"/>
    </location>
</feature>
<keyword evidence="4" id="KW-0808">Transferase</keyword>
<evidence type="ECO:0000259" key="3">
    <source>
        <dbReference type="Pfam" id="PF01712"/>
    </source>
</evidence>
<sequence>MTGRQTEGISPQWRYLVVEGPIGSGKSALARRLAEHRGVHLLAEQPEANPFLARFHRHFPHHALATQLAFLMQRADSARAMIGGELFGQPLVSDFLFERDALFAGLNLDEEEQGLYRRLAQLALPEHPVPDLVIYLQASEETLLSRVAARPDSEVVPYPDGYLKRVHAAYSEFFHRYDSAPLLIVNTDHLDLVEGQEDFELLLRCISEVRGQRSYFNKSV</sequence>
<dbReference type="Gene3D" id="3.40.50.300">
    <property type="entry name" value="P-loop containing nucleotide triphosphate hydrolases"/>
    <property type="match status" value="1"/>
</dbReference>
<gene>
    <name evidence="4" type="ORF">Ga0061063_2495</name>
</gene>
<dbReference type="InterPro" id="IPR027417">
    <property type="entry name" value="P-loop_NTPase"/>
</dbReference>
<dbReference type="GO" id="GO:0005737">
    <property type="term" value="C:cytoplasm"/>
    <property type="evidence" value="ECO:0007669"/>
    <property type="project" value="TreeGrafter"/>
</dbReference>
<evidence type="ECO:0000256" key="2">
    <source>
        <dbReference type="PIRSR" id="PIRSR000705-3"/>
    </source>
</evidence>
<dbReference type="Pfam" id="PF01712">
    <property type="entry name" value="dNK"/>
    <property type="match status" value="1"/>
</dbReference>
<dbReference type="EMBL" id="CYHA01000006">
    <property type="protein sequence ID" value="CUA85778.1"/>
    <property type="molecule type" value="Genomic_DNA"/>
</dbReference>
<evidence type="ECO:0000313" key="4">
    <source>
        <dbReference type="EMBL" id="CUA85778.1"/>
    </source>
</evidence>
<keyword evidence="2" id="KW-0547">Nucleotide-binding</keyword>
<dbReference type="PIRSF" id="PIRSF000705">
    <property type="entry name" value="DNK"/>
    <property type="match status" value="1"/>
</dbReference>
<evidence type="ECO:0000256" key="1">
    <source>
        <dbReference type="PIRSR" id="PIRSR000705-1"/>
    </source>
</evidence>
<protein>
    <submittedName>
        <fullName evidence="4">Deoxyadenosine/deoxycytidine kinase</fullName>
    </submittedName>
</protein>
<evidence type="ECO:0000313" key="5">
    <source>
        <dbReference type="Proteomes" id="UP000243535"/>
    </source>
</evidence>
<dbReference type="STRING" id="375574.GCA_001418035_02275"/>
<dbReference type="InterPro" id="IPR002624">
    <property type="entry name" value="DCK/DGK"/>
</dbReference>
<name>A0A0K6H462_9NEIS</name>